<dbReference type="STRING" id="867902.Ornrh_1246"/>
<proteinExistence type="inferred from homology"/>
<protein>
    <submittedName>
        <fullName evidence="9">Putative permease</fullName>
    </submittedName>
</protein>
<dbReference type="GeneID" id="71568952"/>
<comment type="similarity">
    <text evidence="2">Belongs to the autoinducer-2 exporter (AI-2E) (TC 2.A.86) family.</text>
</comment>
<dbReference type="RefSeq" id="WP_014790994.1">
    <property type="nucleotide sequence ID" value="NC_018016.1"/>
</dbReference>
<dbReference type="GO" id="GO:0005886">
    <property type="term" value="C:plasma membrane"/>
    <property type="evidence" value="ECO:0007669"/>
    <property type="project" value="UniProtKB-SubCell"/>
</dbReference>
<keyword evidence="7 8" id="KW-0472">Membrane</keyword>
<evidence type="ECO:0000256" key="4">
    <source>
        <dbReference type="ARBA" id="ARBA00022475"/>
    </source>
</evidence>
<comment type="subcellular location">
    <subcellularLocation>
        <location evidence="1">Cell membrane</location>
        <topology evidence="1">Multi-pass membrane protein</topology>
    </subcellularLocation>
</comment>
<evidence type="ECO:0000313" key="9">
    <source>
        <dbReference type="EMBL" id="AFL97429.1"/>
    </source>
</evidence>
<dbReference type="Proteomes" id="UP000006051">
    <property type="component" value="Chromosome"/>
</dbReference>
<evidence type="ECO:0000256" key="7">
    <source>
        <dbReference type="ARBA" id="ARBA00023136"/>
    </source>
</evidence>
<dbReference type="GeneID" id="97257908"/>
<name>I4A0E5_ORNRL</name>
<evidence type="ECO:0000313" key="10">
    <source>
        <dbReference type="Proteomes" id="UP000006051"/>
    </source>
</evidence>
<keyword evidence="4" id="KW-1003">Cell membrane</keyword>
<gene>
    <name evidence="9" type="ordered locus">Ornrh_1246</name>
</gene>
<keyword evidence="5 8" id="KW-0812">Transmembrane</keyword>
<dbReference type="eggNOG" id="COG0628">
    <property type="taxonomic scope" value="Bacteria"/>
</dbReference>
<dbReference type="PANTHER" id="PTHR21716">
    <property type="entry name" value="TRANSMEMBRANE PROTEIN"/>
    <property type="match status" value="1"/>
</dbReference>
<dbReference type="EMBL" id="CP003283">
    <property type="protein sequence ID" value="AFL97429.1"/>
    <property type="molecule type" value="Genomic_DNA"/>
</dbReference>
<keyword evidence="3" id="KW-0813">Transport</keyword>
<evidence type="ECO:0000256" key="6">
    <source>
        <dbReference type="ARBA" id="ARBA00022989"/>
    </source>
</evidence>
<evidence type="ECO:0000256" key="8">
    <source>
        <dbReference type="SAM" id="Phobius"/>
    </source>
</evidence>
<dbReference type="InterPro" id="IPR002549">
    <property type="entry name" value="AI-2E-like"/>
</dbReference>
<evidence type="ECO:0000256" key="2">
    <source>
        <dbReference type="ARBA" id="ARBA00009773"/>
    </source>
</evidence>
<keyword evidence="6 8" id="KW-1133">Transmembrane helix</keyword>
<evidence type="ECO:0000256" key="1">
    <source>
        <dbReference type="ARBA" id="ARBA00004651"/>
    </source>
</evidence>
<sequence length="397" mass="43823">MAKFTTLKFSPQNFFYIISGFILSFLGLYLGRGFLIPFCFSILIAFILVPIVRFFERKGLGTVLAICIAFLIVILVFGGVSYFFSSQIASIVSDFENFKSEISPLLDSVINMYNENLTFLPPINAEGVAKKVQAFIQNSGGDILGSTLVQTTAFLANSFLIPVYVFLLLLYRRGLVKGILMFFGRNQREDVRTIIYEVQSVGKDYIVGLLTVMLILAILNSAFMLIIGIDYAIMFGCLAALLIVIPYIGTYIGGALPVLYALVTMGPTSALAILICFVIIQMIDGNYLTPKIVGSNTSVNALAAFIALIIGGALWGIAGMILSIPFTAMLKKIFKRVKGLQPLSLLLGEELFQNEDLELKDLEIEYISETPKPSSIFLRLKRFFVEKVMPNEEDGDA</sequence>
<dbReference type="AlphaFoldDB" id="I4A0E5"/>
<reference evidence="9 10" key="1">
    <citation type="submission" date="2012-06" db="EMBL/GenBank/DDBJ databases">
        <title>The complete genome of Ornithobacterium rhinotracheale DSM 15997.</title>
        <authorList>
            <consortium name="US DOE Joint Genome Institute (JGI-PGF)"/>
            <person name="Lucas S."/>
            <person name="Copeland A."/>
            <person name="Lapidus A."/>
            <person name="Goodwin L."/>
            <person name="Pitluck S."/>
            <person name="Peters L."/>
            <person name="Mikhailova N."/>
            <person name="Teshima H."/>
            <person name="Kyrpides N."/>
            <person name="Mavromatis K."/>
            <person name="Pagani I."/>
            <person name="Ivanova N."/>
            <person name="Ovchinnikova G."/>
            <person name="Zeytun A."/>
            <person name="Detter J.C."/>
            <person name="Han C."/>
            <person name="Land M."/>
            <person name="Hauser L."/>
            <person name="Markowitz V."/>
            <person name="Cheng J.-F."/>
            <person name="Hugenholtz P."/>
            <person name="Woyke T."/>
            <person name="Wu D."/>
            <person name="Lang E."/>
            <person name="Kopitz M."/>
            <person name="Brambilla E."/>
            <person name="Klenk H.-P."/>
            <person name="Eisen J.A."/>
        </authorList>
    </citation>
    <scope>NUCLEOTIDE SEQUENCE [LARGE SCALE GENOMIC DNA]</scope>
    <source>
        <strain evidence="10">ATCC 51463 / DSM 15997 / CCUG 23171 / LMG 9086</strain>
    </source>
</reference>
<dbReference type="HOGENOM" id="CLU_031275_0_2_10"/>
<feature type="transmembrane region" description="Helical" evidence="8">
    <location>
        <begin position="233"/>
        <end position="252"/>
    </location>
</feature>
<feature type="transmembrane region" description="Helical" evidence="8">
    <location>
        <begin position="303"/>
        <end position="328"/>
    </location>
</feature>
<dbReference type="KEGG" id="orh:Ornrh_1246"/>
<feature type="transmembrane region" description="Helical" evidence="8">
    <location>
        <begin position="62"/>
        <end position="84"/>
    </location>
</feature>
<evidence type="ECO:0000256" key="5">
    <source>
        <dbReference type="ARBA" id="ARBA00022692"/>
    </source>
</evidence>
<keyword evidence="10" id="KW-1185">Reference proteome</keyword>
<feature type="transmembrane region" description="Helical" evidence="8">
    <location>
        <begin position="35"/>
        <end position="55"/>
    </location>
</feature>
<dbReference type="Pfam" id="PF01594">
    <property type="entry name" value="AI-2E_transport"/>
    <property type="match status" value="1"/>
</dbReference>
<feature type="transmembrane region" description="Helical" evidence="8">
    <location>
        <begin position="259"/>
        <end position="283"/>
    </location>
</feature>
<dbReference type="GO" id="GO:0055085">
    <property type="term" value="P:transmembrane transport"/>
    <property type="evidence" value="ECO:0007669"/>
    <property type="project" value="TreeGrafter"/>
</dbReference>
<feature type="transmembrane region" description="Helical" evidence="8">
    <location>
        <begin position="12"/>
        <end position="29"/>
    </location>
</feature>
<feature type="transmembrane region" description="Helical" evidence="8">
    <location>
        <begin position="148"/>
        <end position="171"/>
    </location>
</feature>
<dbReference type="PANTHER" id="PTHR21716:SF53">
    <property type="entry name" value="PERMEASE PERM-RELATED"/>
    <property type="match status" value="1"/>
</dbReference>
<accession>I4A0E5</accession>
<evidence type="ECO:0000256" key="3">
    <source>
        <dbReference type="ARBA" id="ARBA00022448"/>
    </source>
</evidence>
<organism evidence="9 10">
    <name type="scientific">Ornithobacterium rhinotracheale (strain ATCC 51463 / DSM 15997 / CCUG 23171 / CIP 104009 / LMG 9086)</name>
    <dbReference type="NCBI Taxonomy" id="867902"/>
    <lineage>
        <taxon>Bacteria</taxon>
        <taxon>Pseudomonadati</taxon>
        <taxon>Bacteroidota</taxon>
        <taxon>Flavobacteriia</taxon>
        <taxon>Flavobacteriales</taxon>
        <taxon>Weeksellaceae</taxon>
        <taxon>Ornithobacterium</taxon>
    </lineage>
</organism>
<feature type="transmembrane region" description="Helical" evidence="8">
    <location>
        <begin position="205"/>
        <end position="227"/>
    </location>
</feature>